<dbReference type="InterPro" id="IPR013819">
    <property type="entry name" value="LipOase_C"/>
</dbReference>
<comment type="caution">
    <text evidence="5">The sequence shown here is derived from an EMBL/GenBank/DDBJ whole genome shotgun (WGS) entry which is preliminary data.</text>
</comment>
<accession>A0A150QTF6</accession>
<dbReference type="InterPro" id="IPR036226">
    <property type="entry name" value="LipOase_C_sf"/>
</dbReference>
<proteinExistence type="predicted"/>
<dbReference type="GO" id="GO:0016702">
    <property type="term" value="F:oxidoreductase activity, acting on single donors with incorporation of molecular oxygen, incorporation of two atoms of oxygen"/>
    <property type="evidence" value="ECO:0007669"/>
    <property type="project" value="InterPro"/>
</dbReference>
<evidence type="ECO:0000313" key="6">
    <source>
        <dbReference type="Proteomes" id="UP000075260"/>
    </source>
</evidence>
<dbReference type="Proteomes" id="UP000075260">
    <property type="component" value="Unassembled WGS sequence"/>
</dbReference>
<feature type="domain" description="Lipoxygenase" evidence="4">
    <location>
        <begin position="257"/>
        <end position="704"/>
    </location>
</feature>
<dbReference type="PROSITE" id="PS51393">
    <property type="entry name" value="LIPOXYGENASE_3"/>
    <property type="match status" value="1"/>
</dbReference>
<dbReference type="AlphaFoldDB" id="A0A150QTF6"/>
<evidence type="ECO:0000259" key="4">
    <source>
        <dbReference type="PROSITE" id="PS51393"/>
    </source>
</evidence>
<dbReference type="GO" id="GO:0034440">
    <property type="term" value="P:lipid oxidation"/>
    <property type="evidence" value="ECO:0007669"/>
    <property type="project" value="InterPro"/>
</dbReference>
<evidence type="ECO:0000256" key="1">
    <source>
        <dbReference type="ARBA" id="ARBA00022723"/>
    </source>
</evidence>
<dbReference type="InterPro" id="IPR000907">
    <property type="entry name" value="LipOase"/>
</dbReference>
<keyword evidence="2" id="KW-0560">Oxidoreductase</keyword>
<feature type="region of interest" description="Disordered" evidence="3">
    <location>
        <begin position="1"/>
        <end position="21"/>
    </location>
</feature>
<dbReference type="OrthoDB" id="5912511at2"/>
<protein>
    <recommendedName>
        <fullName evidence="4">Lipoxygenase domain-containing protein</fullName>
    </recommendedName>
</protein>
<sequence length="704" mass="75320">MSLFDVPVLPQNDTPKNREERAQALAQQQTRYLYDYPSIVGGLPMAAAPIPVDLSLEWSLQVAGVAIALGENLVSILLPNTLSFDVQIPVVLGQSGFSDRAEAQPRGEVVNPDPEVMQSDPELVERAMELHVFLSEQREKLGKLAARAHAQKSPQPADPLSLVRRPEAGVLPTEPSRVFPAAPLKAPLKAPTTTTGAAAGTEVTDARDIGQWLADLVRGILDFYLSVVGLRGRADDVQQYAAQFRKIPLPPSAGVSQTDEFFAALRVAGPNAMILRRATPADLAAFPVTDERFASVTGEPGATVQEAACAGRIYLVDYAALTKLVPGTDPQPKYVWAPKALFYVPAAGSGRRSLRPLAIQTGQDAQSPIFYPSDDVSWSVAKLVVNIADGNYHELISHLGLTHLLTEPFVLATARQLDPTHPLNLLLTPHFAGTLLINYAAQTSLITPGGPVDLLLSGTSASLNALAASAVQEVRYNQTFLPQALAALGVDSKEALPDYPYRDDALAVWNALHDWVSDYVGFYYESDGDVAGDYELQAWVQELVTAGHIQDIGEGAPGAAARIETVGYLSTLLTQVIFTASAQHAAVNFPQRTIMSYTPALPLAGFAPFPAPAQAPATQVLDVLAPLGESILQQAVLGGLGAVYHTVLGQYGGQFTDLRARAALARFQQRLQAIEEQIHLANGLGERTAYSTLLPSAIPQSINI</sequence>
<dbReference type="Pfam" id="PF00305">
    <property type="entry name" value="Lipoxygenase"/>
    <property type="match status" value="1"/>
</dbReference>
<dbReference type="Gene3D" id="1.20.245.10">
    <property type="entry name" value="Lipoxygenase-1, Domain 5"/>
    <property type="match status" value="1"/>
</dbReference>
<dbReference type="PRINTS" id="PR00087">
    <property type="entry name" value="LIPOXYGENASE"/>
</dbReference>
<dbReference type="EMBL" id="JEMA01000350">
    <property type="protein sequence ID" value="KYF71230.1"/>
    <property type="molecule type" value="Genomic_DNA"/>
</dbReference>
<evidence type="ECO:0000313" key="5">
    <source>
        <dbReference type="EMBL" id="KYF71230.1"/>
    </source>
</evidence>
<organism evidence="5 6">
    <name type="scientific">Sorangium cellulosum</name>
    <name type="common">Polyangium cellulosum</name>
    <dbReference type="NCBI Taxonomy" id="56"/>
    <lineage>
        <taxon>Bacteria</taxon>
        <taxon>Pseudomonadati</taxon>
        <taxon>Myxococcota</taxon>
        <taxon>Polyangia</taxon>
        <taxon>Polyangiales</taxon>
        <taxon>Polyangiaceae</taxon>
        <taxon>Sorangium</taxon>
    </lineage>
</organism>
<gene>
    <name evidence="5" type="ORF">BE15_22985</name>
</gene>
<keyword evidence="1" id="KW-0479">Metal-binding</keyword>
<dbReference type="SUPFAM" id="SSF48484">
    <property type="entry name" value="Lipoxigenase"/>
    <property type="match status" value="1"/>
</dbReference>
<evidence type="ECO:0000256" key="2">
    <source>
        <dbReference type="ARBA" id="ARBA00023002"/>
    </source>
</evidence>
<reference evidence="5 6" key="1">
    <citation type="submission" date="2014-02" db="EMBL/GenBank/DDBJ databases">
        <title>The small core and large imbalanced accessory genome model reveals a collaborative survival strategy of Sorangium cellulosum strains in nature.</title>
        <authorList>
            <person name="Han K."/>
            <person name="Peng R."/>
            <person name="Blom J."/>
            <person name="Li Y.-Z."/>
        </authorList>
    </citation>
    <scope>NUCLEOTIDE SEQUENCE [LARGE SCALE GENOMIC DNA]</scope>
    <source>
        <strain evidence="5 6">So0008-312</strain>
    </source>
</reference>
<dbReference type="Gene3D" id="3.10.450.60">
    <property type="match status" value="1"/>
</dbReference>
<dbReference type="GO" id="GO:0046872">
    <property type="term" value="F:metal ion binding"/>
    <property type="evidence" value="ECO:0007669"/>
    <property type="project" value="UniProtKB-KW"/>
</dbReference>
<evidence type="ECO:0000256" key="3">
    <source>
        <dbReference type="SAM" id="MobiDB-lite"/>
    </source>
</evidence>
<dbReference type="RefSeq" id="WP_061607110.1">
    <property type="nucleotide sequence ID" value="NZ_JEMA01000350.1"/>
</dbReference>
<dbReference type="PANTHER" id="PTHR11771">
    <property type="entry name" value="LIPOXYGENASE"/>
    <property type="match status" value="1"/>
</dbReference>
<name>A0A150QTF6_SORCE</name>